<reference evidence="3 4" key="1">
    <citation type="submission" date="2018-08" db="EMBL/GenBank/DDBJ databases">
        <title>Actinomadura jelena sp. nov., a novel Actinomycete isolated from soil in Chad.</title>
        <authorList>
            <person name="Shi L."/>
        </authorList>
    </citation>
    <scope>NUCLEOTIDE SEQUENCE [LARGE SCALE GENOMIC DNA]</scope>
    <source>
        <strain evidence="3 4">NEAU-G17</strain>
    </source>
</reference>
<dbReference type="RefSeq" id="WP_147340984.1">
    <property type="nucleotide sequence ID" value="NZ_QURH01000083.1"/>
</dbReference>
<comment type="caution">
    <text evidence="3">The sequence shown here is derived from an EMBL/GenBank/DDBJ whole genome shotgun (WGS) entry which is preliminary data.</text>
</comment>
<evidence type="ECO:0000256" key="1">
    <source>
        <dbReference type="SAM" id="MobiDB-lite"/>
    </source>
</evidence>
<keyword evidence="2" id="KW-0732">Signal</keyword>
<feature type="chain" id="PRO_5039318160" evidence="2">
    <location>
        <begin position="31"/>
        <end position="204"/>
    </location>
</feature>
<dbReference type="EMBL" id="QURH01000083">
    <property type="protein sequence ID" value="RFU42910.1"/>
    <property type="molecule type" value="Genomic_DNA"/>
</dbReference>
<feature type="signal peptide" evidence="2">
    <location>
        <begin position="1"/>
        <end position="30"/>
    </location>
</feature>
<evidence type="ECO:0000256" key="2">
    <source>
        <dbReference type="SAM" id="SignalP"/>
    </source>
</evidence>
<sequence length="204" mass="20939">MMPRKLLVLPVLLALVLLGTGACGSKAHHASDTSGVTTASPGGGEQSPGGTGPGGAQSPGGTASPAVCPTESTKKFAKTRFVADAGLAFGAFHRWIYKPWQAGSFKSGAQNRKKTIVKAAAAGAFVVNRLNAGRKLVNADPTLCKTLKQPLDSLWNHLSGLTGKLKSGNVDPNEIGSVGGAVEKFRQEAAQQGANIKDKTPPNV</sequence>
<feature type="compositionally biased region" description="Gly residues" evidence="1">
    <location>
        <begin position="41"/>
        <end position="58"/>
    </location>
</feature>
<dbReference type="PROSITE" id="PS51257">
    <property type="entry name" value="PROKAR_LIPOPROTEIN"/>
    <property type="match status" value="1"/>
</dbReference>
<accession>A0A372JSJ1</accession>
<dbReference type="OrthoDB" id="69889at2"/>
<protein>
    <submittedName>
        <fullName evidence="3">Uncharacterized protein</fullName>
    </submittedName>
</protein>
<dbReference type="Proteomes" id="UP000261811">
    <property type="component" value="Unassembled WGS sequence"/>
</dbReference>
<keyword evidence="4" id="KW-1185">Reference proteome</keyword>
<gene>
    <name evidence="3" type="ORF">DZF91_04015</name>
</gene>
<dbReference type="AlphaFoldDB" id="A0A372JSJ1"/>
<evidence type="ECO:0000313" key="4">
    <source>
        <dbReference type="Proteomes" id="UP000261811"/>
    </source>
</evidence>
<feature type="region of interest" description="Disordered" evidence="1">
    <location>
        <begin position="26"/>
        <end position="69"/>
    </location>
</feature>
<organism evidence="3 4">
    <name type="scientific">Actinomadura logoneensis</name>
    <dbReference type="NCBI Taxonomy" id="2293572"/>
    <lineage>
        <taxon>Bacteria</taxon>
        <taxon>Bacillati</taxon>
        <taxon>Actinomycetota</taxon>
        <taxon>Actinomycetes</taxon>
        <taxon>Streptosporangiales</taxon>
        <taxon>Thermomonosporaceae</taxon>
        <taxon>Actinomadura</taxon>
    </lineage>
</organism>
<evidence type="ECO:0000313" key="3">
    <source>
        <dbReference type="EMBL" id="RFU42910.1"/>
    </source>
</evidence>
<proteinExistence type="predicted"/>
<name>A0A372JSJ1_9ACTN</name>